<dbReference type="PIRSF" id="PIRSF028304">
    <property type="entry name" value="UCP028304"/>
    <property type="match status" value="1"/>
</dbReference>
<gene>
    <name evidence="1" type="ORF">SAMN05216522_106150</name>
</gene>
<dbReference type="PANTHER" id="PTHR35370">
    <property type="entry name" value="CYTOPLASMIC PROTEIN-RELATED-RELATED"/>
    <property type="match status" value="1"/>
</dbReference>
<accession>A0A1H9IQB1</accession>
<dbReference type="OrthoDB" id="9763676at2"/>
<evidence type="ECO:0000313" key="2">
    <source>
        <dbReference type="Proteomes" id="UP000242515"/>
    </source>
</evidence>
<name>A0A1H9IQB1_9GAMM</name>
<protein>
    <submittedName>
        <fullName evidence="1">Type VI secretion system protein ImpG</fullName>
    </submittedName>
</protein>
<dbReference type="Proteomes" id="UP000242515">
    <property type="component" value="Unassembled WGS sequence"/>
</dbReference>
<reference evidence="2" key="1">
    <citation type="submission" date="2016-10" db="EMBL/GenBank/DDBJ databases">
        <authorList>
            <person name="Varghese N."/>
            <person name="Submissions S."/>
        </authorList>
    </citation>
    <scope>NUCLEOTIDE SEQUENCE [LARGE SCALE GENOMIC DNA]</scope>
    <source>
        <strain evidence="2">8N4</strain>
    </source>
</reference>
<proteinExistence type="predicted"/>
<dbReference type="InterPro" id="IPR010272">
    <property type="entry name" value="T6SS_TssF"/>
</dbReference>
<dbReference type="AlphaFoldDB" id="A0A1H9IQB1"/>
<keyword evidence="2" id="KW-1185">Reference proteome</keyword>
<dbReference type="Pfam" id="PF05947">
    <property type="entry name" value="T6SS_TssF"/>
    <property type="match status" value="1"/>
</dbReference>
<dbReference type="NCBIfam" id="TIGR03359">
    <property type="entry name" value="VI_chp_6"/>
    <property type="match status" value="1"/>
</dbReference>
<sequence length="621" mass="70272">MDQRFLNYYRRELLFMREIAGDFALKHPKIAKRLNIHSTAIVDPWIERLIDSFCFLNARTQLKIDAEFEPFTQRLLNSLSPEFTMPTPAKSVVKIHPSITQGELTTGYTIDTDTPLMSQVISKDNTRCEFRTCRPLTLWPITLEHAALTKVSPEVMTNIDKTGNAITAKAAISLTLSLSHGMLFSQLTDCDELPIYLSGDEQVSSHLFELLACHYSGIAVKSSSYFALFSSQETEPLVRSRPSVYSTAQPFWQSHHGYRCLKDFFDFRAQFYFFSLSRLACAFRHCQENQIEVILLLDNFPNELAPLVNAQRFSLHCVPVINLFPGKVDRVNVSPSALKHHLVVDRSRPADYEVCLVNSVSGFSREGEALATFYPLYQGPVAAENNEGRYFSLERTPQLIGDFAERHSTESDVWLSLVDQSQPPYSPRLASLHIDALVSNRHLPRQLPKPDKAGFDLQLEESIPATGATFVTGISQRHNSLAYADSAWKLINLLQCAYQPFDSDHPTERAEQLRERLKLFLHRGDSFSDAIIRSVRSLTCQPIVRRLSHDDLLLNSRGVSCTLTVDESLFSNHSPFLFGHVIDLFLSTHTAVNSFIELELVSLQRGCIHCWPAFVGQRGLL</sequence>
<dbReference type="PANTHER" id="PTHR35370:SF1">
    <property type="entry name" value="TYPE VI SECRETION SYSTEM COMPONENT TSSF1"/>
    <property type="match status" value="1"/>
</dbReference>
<organism evidence="1 2">
    <name type="scientific">Rosenbergiella nectarea</name>
    <dbReference type="NCBI Taxonomy" id="988801"/>
    <lineage>
        <taxon>Bacteria</taxon>
        <taxon>Pseudomonadati</taxon>
        <taxon>Pseudomonadota</taxon>
        <taxon>Gammaproteobacteria</taxon>
        <taxon>Enterobacterales</taxon>
        <taxon>Erwiniaceae</taxon>
        <taxon>Rosenbergiella</taxon>
    </lineage>
</organism>
<evidence type="ECO:0000313" key="1">
    <source>
        <dbReference type="EMBL" id="SEQ76961.1"/>
    </source>
</evidence>
<dbReference type="EMBL" id="FOGC01000006">
    <property type="protein sequence ID" value="SEQ76961.1"/>
    <property type="molecule type" value="Genomic_DNA"/>
</dbReference>
<dbReference type="RefSeq" id="WP_092675802.1">
    <property type="nucleotide sequence ID" value="NZ_FOGC01000006.1"/>
</dbReference>
<dbReference type="STRING" id="988801.SAMN05216522_106150"/>